<organism evidence="13 14">
    <name type="scientific">Quercus lobata</name>
    <name type="common">Valley oak</name>
    <dbReference type="NCBI Taxonomy" id="97700"/>
    <lineage>
        <taxon>Eukaryota</taxon>
        <taxon>Viridiplantae</taxon>
        <taxon>Streptophyta</taxon>
        <taxon>Embryophyta</taxon>
        <taxon>Tracheophyta</taxon>
        <taxon>Spermatophyta</taxon>
        <taxon>Magnoliopsida</taxon>
        <taxon>eudicotyledons</taxon>
        <taxon>Gunneridae</taxon>
        <taxon>Pentapetalae</taxon>
        <taxon>rosids</taxon>
        <taxon>fabids</taxon>
        <taxon>Fagales</taxon>
        <taxon>Fagaceae</taxon>
        <taxon>Quercus</taxon>
    </lineage>
</organism>
<keyword evidence="14" id="KW-1185">Reference proteome</keyword>
<dbReference type="Gene3D" id="2.60.120.430">
    <property type="entry name" value="Galactose-binding lectin"/>
    <property type="match status" value="2"/>
</dbReference>
<evidence type="ECO:0000256" key="5">
    <source>
        <dbReference type="ARBA" id="ARBA00022729"/>
    </source>
</evidence>
<evidence type="ECO:0000256" key="4">
    <source>
        <dbReference type="ARBA" id="ARBA00022692"/>
    </source>
</evidence>
<evidence type="ECO:0000256" key="7">
    <source>
        <dbReference type="ARBA" id="ARBA00022840"/>
    </source>
</evidence>
<dbReference type="SMART" id="SM00220">
    <property type="entry name" value="S_TKc"/>
    <property type="match status" value="1"/>
</dbReference>
<dbReference type="InterPro" id="IPR000719">
    <property type="entry name" value="Prot_kinase_dom"/>
</dbReference>
<keyword evidence="7" id="KW-0067">ATP-binding</keyword>
<name>A0A7N2N704_QUELO</name>
<evidence type="ECO:0000256" key="9">
    <source>
        <dbReference type="ARBA" id="ARBA00023136"/>
    </source>
</evidence>
<evidence type="ECO:0000256" key="3">
    <source>
        <dbReference type="ARBA" id="ARBA00022679"/>
    </source>
</evidence>
<evidence type="ECO:0000256" key="10">
    <source>
        <dbReference type="ARBA" id="ARBA00023180"/>
    </source>
</evidence>
<keyword evidence="4 11" id="KW-0812">Transmembrane</keyword>
<dbReference type="Proteomes" id="UP000594261">
    <property type="component" value="Unassembled WGS sequence"/>
</dbReference>
<evidence type="ECO:0000259" key="12">
    <source>
        <dbReference type="PROSITE" id="PS50011"/>
    </source>
</evidence>
<dbReference type="InterPro" id="IPR045272">
    <property type="entry name" value="ANXUR1/2-like"/>
</dbReference>
<keyword evidence="3" id="KW-0808">Transferase</keyword>
<keyword evidence="9 11" id="KW-0472">Membrane</keyword>
<dbReference type="FunFam" id="2.60.120.430:FF:000003">
    <property type="entry name" value="FERONIA receptor-like kinase"/>
    <property type="match status" value="1"/>
</dbReference>
<evidence type="ECO:0000256" key="8">
    <source>
        <dbReference type="ARBA" id="ARBA00022989"/>
    </source>
</evidence>
<dbReference type="InterPro" id="IPR011009">
    <property type="entry name" value="Kinase-like_dom_sf"/>
</dbReference>
<dbReference type="Pfam" id="PF00069">
    <property type="entry name" value="Pkinase"/>
    <property type="match status" value="1"/>
</dbReference>
<dbReference type="PROSITE" id="PS50011">
    <property type="entry name" value="PROTEIN_KINASE_DOM"/>
    <property type="match status" value="1"/>
</dbReference>
<dbReference type="GO" id="GO:0016020">
    <property type="term" value="C:membrane"/>
    <property type="evidence" value="ECO:0007669"/>
    <property type="project" value="UniProtKB-SubCell"/>
</dbReference>
<evidence type="ECO:0000313" key="14">
    <source>
        <dbReference type="Proteomes" id="UP000594261"/>
    </source>
</evidence>
<keyword evidence="2" id="KW-0418">Kinase</keyword>
<dbReference type="GO" id="GO:0005524">
    <property type="term" value="F:ATP binding"/>
    <property type="evidence" value="ECO:0007669"/>
    <property type="project" value="UniProtKB-KW"/>
</dbReference>
<keyword evidence="5" id="KW-0732">Signal</keyword>
<dbReference type="SUPFAM" id="SSF56112">
    <property type="entry name" value="Protein kinase-like (PK-like)"/>
    <property type="match status" value="1"/>
</dbReference>
<feature type="domain" description="Protein kinase" evidence="12">
    <location>
        <begin position="179"/>
        <end position="519"/>
    </location>
</feature>
<keyword evidence="6" id="KW-0547">Nucleotide-binding</keyword>
<accession>A0A7N2N704</accession>
<comment type="subcellular location">
    <subcellularLocation>
        <location evidence="1">Membrane</location>
        <topology evidence="1">Single-pass type I membrane protein</topology>
    </subcellularLocation>
</comment>
<dbReference type="PANTHER" id="PTHR34590">
    <property type="entry name" value="OS03G0124300 PROTEIN-RELATED"/>
    <property type="match status" value="1"/>
</dbReference>
<dbReference type="Gene3D" id="1.10.510.10">
    <property type="entry name" value="Transferase(Phosphotransferase) domain 1"/>
    <property type="match status" value="1"/>
</dbReference>
<evidence type="ECO:0000256" key="2">
    <source>
        <dbReference type="ARBA" id="ARBA00022527"/>
    </source>
</evidence>
<keyword evidence="8 11" id="KW-1133">Transmembrane helix</keyword>
<proteinExistence type="predicted"/>
<reference evidence="13" key="1">
    <citation type="submission" date="2021-01" db="UniProtKB">
        <authorList>
            <consortium name="EnsemblPlants"/>
        </authorList>
    </citation>
    <scope>IDENTIFICATION</scope>
</reference>
<evidence type="ECO:0000256" key="6">
    <source>
        <dbReference type="ARBA" id="ARBA00022741"/>
    </source>
</evidence>
<evidence type="ECO:0000313" key="13">
    <source>
        <dbReference type="EnsemblPlants" id="QL93p0053_0247:mrna"/>
    </source>
</evidence>
<dbReference type="GO" id="GO:0004674">
    <property type="term" value="F:protein serine/threonine kinase activity"/>
    <property type="evidence" value="ECO:0007669"/>
    <property type="project" value="UniProtKB-KW"/>
</dbReference>
<dbReference type="AlphaFoldDB" id="A0A7N2N704"/>
<evidence type="ECO:0000256" key="1">
    <source>
        <dbReference type="ARBA" id="ARBA00004479"/>
    </source>
</evidence>
<dbReference type="InParanoid" id="A0A7N2N704"/>
<protein>
    <recommendedName>
        <fullName evidence="12">Protein kinase domain-containing protein</fullName>
    </recommendedName>
</protein>
<dbReference type="Gramene" id="QL93p0053_0247:mrna">
    <property type="protein sequence ID" value="QL93p0053_0247:mrna"/>
    <property type="gene ID" value="QL93p0053_0247"/>
</dbReference>
<evidence type="ECO:0000256" key="11">
    <source>
        <dbReference type="SAM" id="Phobius"/>
    </source>
</evidence>
<dbReference type="Pfam" id="PF12819">
    <property type="entry name" value="Malectin_like"/>
    <property type="match status" value="1"/>
</dbReference>
<dbReference type="EnsemblPlants" id="QL93p0053_0247:mrna">
    <property type="protein sequence ID" value="QL93p0053_0247:mrna"/>
    <property type="gene ID" value="QL93p0053_0247"/>
</dbReference>
<keyword evidence="10" id="KW-0325">Glycoprotein</keyword>
<dbReference type="GO" id="GO:0004714">
    <property type="term" value="F:transmembrane receptor protein tyrosine kinase activity"/>
    <property type="evidence" value="ECO:0007669"/>
    <property type="project" value="InterPro"/>
</dbReference>
<keyword evidence="2" id="KW-0723">Serine/threonine-protein kinase</keyword>
<dbReference type="InterPro" id="IPR024788">
    <property type="entry name" value="Malectin-like_Carb-bd_dom"/>
</dbReference>
<dbReference type="PANTHER" id="PTHR34590:SF15">
    <property type="entry name" value="PROTEIN KINASE DOMAIN-CONTAINING PROTEIN"/>
    <property type="match status" value="1"/>
</dbReference>
<sequence length="546" mass="61092">MYPIPLPACLSPHSLTYSHSLPAKNSFRLYFYPATYSNFDRSNALFSVKAGTFTLLRDFNASLTADADGDPDDTIFREFCIDIVEDLRLNITFTPRDSNSFAFINGIEILSMPSYLYYTPSDDKRFPLIGEEYMFGIDNGTALETVYRIYVGGNYISPTEDNGMFRSWSQDEKLHCCEFQPEITFTHNRVFLIFIANQTAETAANVWKWAGGSKGVPIYRDYAVSIFGKENQKKMNLSIALQANPNDYVTYFNDAILNGIEIFKVSDVSGNLAGPNPEPVPLTPLKSVQLIQSIESKKNNRTIVIAVGGGVSGFTILLILVVLIFRLAERVKDSDNSTKASRSTLPCSLCRYFSLADIIAAIILTKYSLLVLEGSVTCTKDTLMVSDFGLSKFGPILSKSHVSTVVKGTFGYLDPEYYRYQRLTEKSDVYSYGVVLCELLCRMPPIIRTDEDEPMGRVVWVLQCYRNGKLDQIVDPSLKGKIEPECLKKFGEIVENCLLDNGTKRPSMNDVVGGLELALELQESAEKDVKLDLAEEIDMNDDDAML</sequence>
<feature type="transmembrane region" description="Helical" evidence="11">
    <location>
        <begin position="303"/>
        <end position="328"/>
    </location>
</feature>